<dbReference type="HOGENOM" id="CLU_1302296_0_0_1"/>
<reference evidence="3" key="1">
    <citation type="journal article" date="2014" name="Proc. Natl. Acad. Sci. U.S.A.">
        <title>Extensive sampling of basidiomycete genomes demonstrates inadequacy of the white-rot/brown-rot paradigm for wood decay fungi.</title>
        <authorList>
            <person name="Riley R."/>
            <person name="Salamov A.A."/>
            <person name="Brown D.W."/>
            <person name="Nagy L.G."/>
            <person name="Floudas D."/>
            <person name="Held B.W."/>
            <person name="Levasseur A."/>
            <person name="Lombard V."/>
            <person name="Morin E."/>
            <person name="Otillar R."/>
            <person name="Lindquist E.A."/>
            <person name="Sun H."/>
            <person name="LaButti K.M."/>
            <person name="Schmutz J."/>
            <person name="Jabbour D."/>
            <person name="Luo H."/>
            <person name="Baker S.E."/>
            <person name="Pisabarro A.G."/>
            <person name="Walton J.D."/>
            <person name="Blanchette R.A."/>
            <person name="Henrissat B."/>
            <person name="Martin F."/>
            <person name="Cullen D."/>
            <person name="Hibbett D.S."/>
            <person name="Grigoriev I.V."/>
        </authorList>
    </citation>
    <scope>NUCLEOTIDE SEQUENCE [LARGE SCALE GENOMIC DNA]</scope>
    <source>
        <strain evidence="3">MUCL 33604</strain>
    </source>
</reference>
<name>A0A067Q6E1_9AGAM</name>
<evidence type="ECO:0000256" key="1">
    <source>
        <dbReference type="SAM" id="MobiDB-lite"/>
    </source>
</evidence>
<accession>A0A067Q6E1</accession>
<dbReference type="EMBL" id="KL197718">
    <property type="protein sequence ID" value="KDQ58176.1"/>
    <property type="molecule type" value="Genomic_DNA"/>
</dbReference>
<dbReference type="Proteomes" id="UP000027265">
    <property type="component" value="Unassembled WGS sequence"/>
</dbReference>
<dbReference type="AlphaFoldDB" id="A0A067Q6E1"/>
<gene>
    <name evidence="2" type="ORF">JAAARDRAFT_69443</name>
</gene>
<proteinExistence type="predicted"/>
<dbReference type="InParanoid" id="A0A067Q6E1"/>
<evidence type="ECO:0000313" key="3">
    <source>
        <dbReference type="Proteomes" id="UP000027265"/>
    </source>
</evidence>
<evidence type="ECO:0000313" key="2">
    <source>
        <dbReference type="EMBL" id="KDQ58176.1"/>
    </source>
</evidence>
<keyword evidence="3" id="KW-1185">Reference proteome</keyword>
<organism evidence="2 3">
    <name type="scientific">Jaapia argillacea MUCL 33604</name>
    <dbReference type="NCBI Taxonomy" id="933084"/>
    <lineage>
        <taxon>Eukaryota</taxon>
        <taxon>Fungi</taxon>
        <taxon>Dikarya</taxon>
        <taxon>Basidiomycota</taxon>
        <taxon>Agaricomycotina</taxon>
        <taxon>Agaricomycetes</taxon>
        <taxon>Agaricomycetidae</taxon>
        <taxon>Jaapiales</taxon>
        <taxon>Jaapiaceae</taxon>
        <taxon>Jaapia</taxon>
    </lineage>
</organism>
<feature type="region of interest" description="Disordered" evidence="1">
    <location>
        <begin position="61"/>
        <end position="80"/>
    </location>
</feature>
<feature type="non-terminal residue" evidence="2">
    <location>
        <position position="1"/>
    </location>
</feature>
<sequence length="212" mass="23543">RNSVRLAPPSWLRAGDRYDDSWYAETCQVRFIYRVGLCTPLVGPTPLQSLLPSFGSWELKRPSRRPAGLPGASSRTEKQATPIHNCWLDKTVSKASPSRQEALLTTHGRNHKGPWVSLVCCKQPSTGQSHAVLTLETTVARRFGQFLSLGVPAEAQREHVDVAAAYVLQQRDLSIPIPRGLISLLTDGRPVQRTHRVTIITFPIQNSLRPHG</sequence>
<protein>
    <submittedName>
        <fullName evidence="2">Uncharacterized protein</fullName>
    </submittedName>
</protein>